<proteinExistence type="predicted"/>
<keyword evidence="8" id="KW-1185">Reference proteome</keyword>
<dbReference type="EMBL" id="BOOU01000071">
    <property type="protein sequence ID" value="GII80324.1"/>
    <property type="molecule type" value="Genomic_DNA"/>
</dbReference>
<evidence type="ECO:0000313" key="8">
    <source>
        <dbReference type="Proteomes" id="UP000655287"/>
    </source>
</evidence>
<dbReference type="RefSeq" id="WP_203990887.1">
    <property type="nucleotide sequence ID" value="NZ_BOOU01000071.1"/>
</dbReference>
<dbReference type="Gene3D" id="1.10.10.60">
    <property type="entry name" value="Homeodomain-like"/>
    <property type="match status" value="1"/>
</dbReference>
<feature type="domain" description="HTH tetR-type" evidence="6">
    <location>
        <begin position="12"/>
        <end position="72"/>
    </location>
</feature>
<sequence>MPDPGLRERKKRRTRHALIEAAVRLFESKGYAETTLAEIAAAAEVSTRTFFSYFAGKEDVVFFDVRSRVERALAVMATRRPGEPVADLLLRVGEATLAHAGDSPAEEDTRLAMELLEARGRLVMSEPALQARLVQVMFGVQHELAAALLRACPDELDHIDAAAAVGAFVGAAKLAAMSCRDRGEPPEAMWAAARRGCEVAVLGLRALPARTPAGTPPARAANPGRAGEAVGHNPRTEPARS</sequence>
<dbReference type="PANTHER" id="PTHR30055:SF234">
    <property type="entry name" value="HTH-TYPE TRANSCRIPTIONAL REGULATOR BETI"/>
    <property type="match status" value="1"/>
</dbReference>
<evidence type="ECO:0000259" key="6">
    <source>
        <dbReference type="PROSITE" id="PS50977"/>
    </source>
</evidence>
<dbReference type="AlphaFoldDB" id="A0A919V225"/>
<evidence type="ECO:0000256" key="4">
    <source>
        <dbReference type="PROSITE-ProRule" id="PRU00335"/>
    </source>
</evidence>
<dbReference type="PROSITE" id="PS50977">
    <property type="entry name" value="HTH_TETR_2"/>
    <property type="match status" value="1"/>
</dbReference>
<organism evidence="7 8">
    <name type="scientific">Sphaerisporangium rufum</name>
    <dbReference type="NCBI Taxonomy" id="1381558"/>
    <lineage>
        <taxon>Bacteria</taxon>
        <taxon>Bacillati</taxon>
        <taxon>Actinomycetota</taxon>
        <taxon>Actinomycetes</taxon>
        <taxon>Streptosporangiales</taxon>
        <taxon>Streptosporangiaceae</taxon>
        <taxon>Sphaerisporangium</taxon>
    </lineage>
</organism>
<keyword evidence="2 4" id="KW-0238">DNA-binding</keyword>
<dbReference type="GO" id="GO:0003700">
    <property type="term" value="F:DNA-binding transcription factor activity"/>
    <property type="evidence" value="ECO:0007669"/>
    <property type="project" value="TreeGrafter"/>
</dbReference>
<evidence type="ECO:0000256" key="5">
    <source>
        <dbReference type="SAM" id="MobiDB-lite"/>
    </source>
</evidence>
<dbReference type="Proteomes" id="UP000655287">
    <property type="component" value="Unassembled WGS sequence"/>
</dbReference>
<evidence type="ECO:0000256" key="2">
    <source>
        <dbReference type="ARBA" id="ARBA00023125"/>
    </source>
</evidence>
<keyword evidence="3" id="KW-0804">Transcription</keyword>
<dbReference type="InterPro" id="IPR023772">
    <property type="entry name" value="DNA-bd_HTH_TetR-type_CS"/>
</dbReference>
<dbReference type="InterPro" id="IPR001647">
    <property type="entry name" value="HTH_TetR"/>
</dbReference>
<feature type="compositionally biased region" description="Low complexity" evidence="5">
    <location>
        <begin position="210"/>
        <end position="229"/>
    </location>
</feature>
<gene>
    <name evidence="7" type="ORF">Sru01_53060</name>
</gene>
<dbReference type="PANTHER" id="PTHR30055">
    <property type="entry name" value="HTH-TYPE TRANSCRIPTIONAL REGULATOR RUTR"/>
    <property type="match status" value="1"/>
</dbReference>
<dbReference type="Gene3D" id="1.10.357.10">
    <property type="entry name" value="Tetracycline Repressor, domain 2"/>
    <property type="match status" value="1"/>
</dbReference>
<protein>
    <recommendedName>
        <fullName evidence="6">HTH tetR-type domain-containing protein</fullName>
    </recommendedName>
</protein>
<dbReference type="InterPro" id="IPR009057">
    <property type="entry name" value="Homeodomain-like_sf"/>
</dbReference>
<feature type="DNA-binding region" description="H-T-H motif" evidence="4">
    <location>
        <begin position="35"/>
        <end position="54"/>
    </location>
</feature>
<dbReference type="PROSITE" id="PS01081">
    <property type="entry name" value="HTH_TETR_1"/>
    <property type="match status" value="1"/>
</dbReference>
<dbReference type="PRINTS" id="PR00455">
    <property type="entry name" value="HTHTETR"/>
</dbReference>
<dbReference type="SUPFAM" id="SSF46689">
    <property type="entry name" value="Homeodomain-like"/>
    <property type="match status" value="1"/>
</dbReference>
<comment type="caution">
    <text evidence="7">The sequence shown here is derived from an EMBL/GenBank/DDBJ whole genome shotgun (WGS) entry which is preliminary data.</text>
</comment>
<dbReference type="Pfam" id="PF00440">
    <property type="entry name" value="TetR_N"/>
    <property type="match status" value="1"/>
</dbReference>
<evidence type="ECO:0000313" key="7">
    <source>
        <dbReference type="EMBL" id="GII80324.1"/>
    </source>
</evidence>
<name>A0A919V225_9ACTN</name>
<dbReference type="InterPro" id="IPR050109">
    <property type="entry name" value="HTH-type_TetR-like_transc_reg"/>
</dbReference>
<dbReference type="GO" id="GO:0000976">
    <property type="term" value="F:transcription cis-regulatory region binding"/>
    <property type="evidence" value="ECO:0007669"/>
    <property type="project" value="TreeGrafter"/>
</dbReference>
<evidence type="ECO:0000256" key="3">
    <source>
        <dbReference type="ARBA" id="ARBA00023163"/>
    </source>
</evidence>
<keyword evidence="1" id="KW-0805">Transcription regulation</keyword>
<reference evidence="7" key="1">
    <citation type="submission" date="2021-01" db="EMBL/GenBank/DDBJ databases">
        <title>Whole genome shotgun sequence of Sphaerisporangium rufum NBRC 109079.</title>
        <authorList>
            <person name="Komaki H."/>
            <person name="Tamura T."/>
        </authorList>
    </citation>
    <scope>NUCLEOTIDE SEQUENCE</scope>
    <source>
        <strain evidence="7">NBRC 109079</strain>
    </source>
</reference>
<feature type="region of interest" description="Disordered" evidence="5">
    <location>
        <begin position="210"/>
        <end position="241"/>
    </location>
</feature>
<evidence type="ECO:0000256" key="1">
    <source>
        <dbReference type="ARBA" id="ARBA00023015"/>
    </source>
</evidence>
<accession>A0A919V225</accession>